<evidence type="ECO:0000256" key="1">
    <source>
        <dbReference type="ARBA" id="ARBA00023239"/>
    </source>
</evidence>
<keyword evidence="1 3" id="KW-0456">Lyase</keyword>
<dbReference type="InterPro" id="IPR036908">
    <property type="entry name" value="RlpA-like_sf"/>
</dbReference>
<proteinExistence type="inferred from homology"/>
<dbReference type="NCBIfam" id="TIGR00413">
    <property type="entry name" value="rlpA"/>
    <property type="match status" value="1"/>
</dbReference>
<dbReference type="InterPro" id="IPR034718">
    <property type="entry name" value="RlpA"/>
</dbReference>
<dbReference type="GO" id="GO:0000270">
    <property type="term" value="P:peptidoglycan metabolic process"/>
    <property type="evidence" value="ECO:0007669"/>
    <property type="project" value="UniProtKB-UniRule"/>
</dbReference>
<comment type="similarity">
    <text evidence="3 4">Belongs to the RlpA family.</text>
</comment>
<dbReference type="Pfam" id="PF03330">
    <property type="entry name" value="DPBB_1"/>
    <property type="match status" value="1"/>
</dbReference>
<accession>A0A4R2N853</accession>
<keyword evidence="3" id="KW-0732">Signal</keyword>
<dbReference type="EMBL" id="SLXJ01000008">
    <property type="protein sequence ID" value="TCP17035.1"/>
    <property type="molecule type" value="Genomic_DNA"/>
</dbReference>
<organism evidence="6 7">
    <name type="scientific">Nicoletella semolina</name>
    <dbReference type="NCBI Taxonomy" id="271160"/>
    <lineage>
        <taxon>Bacteria</taxon>
        <taxon>Pseudomonadati</taxon>
        <taxon>Pseudomonadota</taxon>
        <taxon>Gammaproteobacteria</taxon>
        <taxon>Pasteurellales</taxon>
        <taxon>Pasteurellaceae</taxon>
        <taxon>Nicoletella</taxon>
    </lineage>
</organism>
<feature type="signal peptide" evidence="3">
    <location>
        <begin position="1"/>
        <end position="24"/>
    </location>
</feature>
<reference evidence="6 7" key="1">
    <citation type="submission" date="2019-03" db="EMBL/GenBank/DDBJ databases">
        <title>Genomic Encyclopedia of Type Strains, Phase IV (KMG-IV): sequencing the most valuable type-strain genomes for metagenomic binning, comparative biology and taxonomic classification.</title>
        <authorList>
            <person name="Goeker M."/>
        </authorList>
    </citation>
    <scope>NUCLEOTIDE SEQUENCE [LARGE SCALE GENOMIC DNA]</scope>
    <source>
        <strain evidence="6 7">DSM 16380</strain>
    </source>
</reference>
<keyword evidence="6" id="KW-0449">Lipoprotein</keyword>
<evidence type="ECO:0000256" key="2">
    <source>
        <dbReference type="ARBA" id="ARBA00023316"/>
    </source>
</evidence>
<dbReference type="InterPro" id="IPR012997">
    <property type="entry name" value="RplA"/>
</dbReference>
<feature type="chain" id="PRO_5021057225" description="Endolytic peptidoglycan transglycosylase RlpA" evidence="3">
    <location>
        <begin position="25"/>
        <end position="256"/>
    </location>
</feature>
<evidence type="ECO:0000259" key="5">
    <source>
        <dbReference type="Pfam" id="PF03330"/>
    </source>
</evidence>
<protein>
    <recommendedName>
        <fullName evidence="3">Endolytic peptidoglycan transglycosylase RlpA</fullName>
        <ecNumber evidence="3">4.2.2.-</ecNumber>
    </recommendedName>
</protein>
<dbReference type="HAMAP" id="MF_02071">
    <property type="entry name" value="RlpA"/>
    <property type="match status" value="1"/>
</dbReference>
<dbReference type="GO" id="GO:0009279">
    <property type="term" value="C:cell outer membrane"/>
    <property type="evidence" value="ECO:0007669"/>
    <property type="project" value="TreeGrafter"/>
</dbReference>
<dbReference type="SUPFAM" id="SSF50685">
    <property type="entry name" value="Barwin-like endoglucanases"/>
    <property type="match status" value="1"/>
</dbReference>
<comment type="function">
    <text evidence="3">Lytic transglycosylase with a strong preference for naked glycan strands that lack stem peptides.</text>
</comment>
<dbReference type="CDD" id="cd22268">
    <property type="entry name" value="DPBB_RlpA-like"/>
    <property type="match status" value="1"/>
</dbReference>
<feature type="domain" description="RlpA-like protein double-psi beta-barrel" evidence="5">
    <location>
        <begin position="45"/>
        <end position="134"/>
    </location>
</feature>
<evidence type="ECO:0000256" key="4">
    <source>
        <dbReference type="RuleBase" id="RU003495"/>
    </source>
</evidence>
<gene>
    <name evidence="3" type="primary">rlpA</name>
    <name evidence="6" type="ORF">EV693_10888</name>
</gene>
<dbReference type="GO" id="GO:0071555">
    <property type="term" value="P:cell wall organization"/>
    <property type="evidence" value="ECO:0007669"/>
    <property type="project" value="UniProtKB-KW"/>
</dbReference>
<dbReference type="EC" id="4.2.2.-" evidence="3"/>
<name>A0A4R2N853_9PAST</name>
<evidence type="ECO:0000256" key="3">
    <source>
        <dbReference type="HAMAP-Rule" id="MF_02071"/>
    </source>
</evidence>
<dbReference type="PANTHER" id="PTHR34183">
    <property type="entry name" value="ENDOLYTIC PEPTIDOGLYCAN TRANSGLYCOSYLASE RLPA"/>
    <property type="match status" value="1"/>
</dbReference>
<dbReference type="PANTHER" id="PTHR34183:SF1">
    <property type="entry name" value="ENDOLYTIC PEPTIDOGLYCAN TRANSGLYCOSYLASE RLPA"/>
    <property type="match status" value="1"/>
</dbReference>
<keyword evidence="7" id="KW-1185">Reference proteome</keyword>
<keyword evidence="2 3" id="KW-0961">Cell wall biogenesis/degradation</keyword>
<dbReference type="GO" id="GO:0008932">
    <property type="term" value="F:lytic endotransglycosylase activity"/>
    <property type="evidence" value="ECO:0007669"/>
    <property type="project" value="UniProtKB-UniRule"/>
</dbReference>
<sequence precursor="true">MILRKFYLLLIALSLMLSPFVIEAKTQNKTAAKKSTISKSHTQIQTGIASYYAERFHGRKTANGEIFNMNAYTAAHKTLPLGSYALVTNLTNGRKVIVRINDRGPFVSKRILDLSKAAAKEIGSFRKGLARVQIRALNVDKKGYIHDKDAKYLATVAKKLGFRLKYKTESTKAKTKPKPTQTRTSYFIKVTTQNEKQARLLLKKLQKKGKITPLANKKYQLIFETISSVENKKLKNKIRQLGNYSVSTYSKSKQTK</sequence>
<evidence type="ECO:0000313" key="6">
    <source>
        <dbReference type="EMBL" id="TCP17035.1"/>
    </source>
</evidence>
<dbReference type="Gene3D" id="2.40.40.10">
    <property type="entry name" value="RlpA-like domain"/>
    <property type="match status" value="1"/>
</dbReference>
<dbReference type="AlphaFoldDB" id="A0A4R2N853"/>
<dbReference type="Proteomes" id="UP000295537">
    <property type="component" value="Unassembled WGS sequence"/>
</dbReference>
<dbReference type="OrthoDB" id="9779128at2"/>
<dbReference type="InterPro" id="IPR009009">
    <property type="entry name" value="RlpA-like_DPBB"/>
</dbReference>
<evidence type="ECO:0000313" key="7">
    <source>
        <dbReference type="Proteomes" id="UP000295537"/>
    </source>
</evidence>
<dbReference type="RefSeq" id="WP_132501531.1">
    <property type="nucleotide sequence ID" value="NZ_LVXA01000001.1"/>
</dbReference>
<comment type="caution">
    <text evidence="6">The sequence shown here is derived from an EMBL/GenBank/DDBJ whole genome shotgun (WGS) entry which is preliminary data.</text>
</comment>